<name>A0AAD9WQ71_9ROSI</name>
<gene>
    <name evidence="2" type="ORF">Ddye_027141</name>
</gene>
<dbReference type="InterPro" id="IPR001810">
    <property type="entry name" value="F-box_dom"/>
</dbReference>
<dbReference type="Pfam" id="PF23622">
    <property type="entry name" value="LRR_At1g61320_AtMIF1"/>
    <property type="match status" value="1"/>
</dbReference>
<dbReference type="Proteomes" id="UP001280121">
    <property type="component" value="Unassembled WGS sequence"/>
</dbReference>
<dbReference type="AlphaFoldDB" id="A0AAD9WQ71"/>
<protein>
    <recommendedName>
        <fullName evidence="1">F-box domain-containing protein</fullName>
    </recommendedName>
</protein>
<dbReference type="InterPro" id="IPR055357">
    <property type="entry name" value="LRR_At1g61320_AtMIF1"/>
</dbReference>
<keyword evidence="3" id="KW-1185">Reference proteome</keyword>
<evidence type="ECO:0000313" key="3">
    <source>
        <dbReference type="Proteomes" id="UP001280121"/>
    </source>
</evidence>
<feature type="domain" description="F-box" evidence="1">
    <location>
        <begin position="1"/>
        <end position="56"/>
    </location>
</feature>
<evidence type="ECO:0000259" key="1">
    <source>
        <dbReference type="PROSITE" id="PS50181"/>
    </source>
</evidence>
<dbReference type="PROSITE" id="PS50181">
    <property type="entry name" value="FBOX"/>
    <property type="match status" value="1"/>
</dbReference>
<dbReference type="EMBL" id="JANJYI010000008">
    <property type="protein sequence ID" value="KAK2639346.1"/>
    <property type="molecule type" value="Genomic_DNA"/>
</dbReference>
<dbReference type="Pfam" id="PF00646">
    <property type="entry name" value="F-box"/>
    <property type="match status" value="1"/>
</dbReference>
<dbReference type="PANTHER" id="PTHR34145:SF51">
    <property type="entry name" value="FBD DOMAIN-CONTAINING PROTEIN"/>
    <property type="match status" value="1"/>
</dbReference>
<sequence length="316" mass="36797">MDRLSELPPFIIHHIMSRLSAKEAAQTSILSKRWKFSSGSILIDMVECPNMMVLELSRVPLTEHEFRVLISNFPLLEDLSVNLCDLLKRITISSNLLKNLSICFCNNLKAIDIDAPNLLSFCYCNNPIPVSSMNAPCPLEVQLVTGEVDLDTQWYIKMKEFLAESNQIEYVFLTLMSKKKNSFNFDECRESLSSFPRVIGNLYVSICEPSVHYTVLLDGLLEVCYPRTLSVLIDKDTSFIEWLYEKLRNVDASCCDTLDIKCWWHYLKDFKIEGFLRSHPEDQKPLCLENLKDALHQYRIRTVQFHLHWCFPEFYK</sequence>
<reference evidence="2" key="1">
    <citation type="journal article" date="2023" name="Plant J.">
        <title>Genome sequences and population genomics provide insights into the demographic history, inbreeding, and mutation load of two 'living fossil' tree species of Dipteronia.</title>
        <authorList>
            <person name="Feng Y."/>
            <person name="Comes H.P."/>
            <person name="Chen J."/>
            <person name="Zhu S."/>
            <person name="Lu R."/>
            <person name="Zhang X."/>
            <person name="Li P."/>
            <person name="Qiu J."/>
            <person name="Olsen K.M."/>
            <person name="Qiu Y."/>
        </authorList>
    </citation>
    <scope>NUCLEOTIDE SEQUENCE</scope>
    <source>
        <strain evidence="2">KIB01</strain>
    </source>
</reference>
<dbReference type="InterPro" id="IPR036047">
    <property type="entry name" value="F-box-like_dom_sf"/>
</dbReference>
<proteinExistence type="predicted"/>
<evidence type="ECO:0000313" key="2">
    <source>
        <dbReference type="EMBL" id="KAK2639346.1"/>
    </source>
</evidence>
<comment type="caution">
    <text evidence="2">The sequence shown here is derived from an EMBL/GenBank/DDBJ whole genome shotgun (WGS) entry which is preliminary data.</text>
</comment>
<organism evidence="2 3">
    <name type="scientific">Dipteronia dyeriana</name>
    <dbReference type="NCBI Taxonomy" id="168575"/>
    <lineage>
        <taxon>Eukaryota</taxon>
        <taxon>Viridiplantae</taxon>
        <taxon>Streptophyta</taxon>
        <taxon>Embryophyta</taxon>
        <taxon>Tracheophyta</taxon>
        <taxon>Spermatophyta</taxon>
        <taxon>Magnoliopsida</taxon>
        <taxon>eudicotyledons</taxon>
        <taxon>Gunneridae</taxon>
        <taxon>Pentapetalae</taxon>
        <taxon>rosids</taxon>
        <taxon>malvids</taxon>
        <taxon>Sapindales</taxon>
        <taxon>Sapindaceae</taxon>
        <taxon>Hippocastanoideae</taxon>
        <taxon>Acereae</taxon>
        <taxon>Dipteronia</taxon>
    </lineage>
</organism>
<dbReference type="PANTHER" id="PTHR34145">
    <property type="entry name" value="OS02G0105600 PROTEIN"/>
    <property type="match status" value="1"/>
</dbReference>
<dbReference type="InterPro" id="IPR053772">
    <property type="entry name" value="At1g61320/At1g61330-like"/>
</dbReference>
<accession>A0AAD9WQ71</accession>
<dbReference type="SUPFAM" id="SSF81383">
    <property type="entry name" value="F-box domain"/>
    <property type="match status" value="1"/>
</dbReference>